<keyword evidence="4" id="KW-1185">Reference proteome</keyword>
<accession>A0ABR4NZL6</accession>
<reference evidence="3 4" key="1">
    <citation type="submission" date="2024-05" db="EMBL/GenBank/DDBJ databases">
        <title>Long read based assembly of the Candida bracarensis genome reveals expanded adhesin content.</title>
        <authorList>
            <person name="Marcet-Houben M."/>
            <person name="Ksiezopolska E."/>
            <person name="Gabaldon T."/>
        </authorList>
    </citation>
    <scope>NUCLEOTIDE SEQUENCE [LARGE SCALE GENOMIC DNA]</scope>
    <source>
        <strain evidence="3 4">CBM6</strain>
    </source>
</reference>
<feature type="region of interest" description="Disordered" evidence="2">
    <location>
        <begin position="432"/>
        <end position="453"/>
    </location>
</feature>
<feature type="coiled-coil region" evidence="1">
    <location>
        <begin position="326"/>
        <end position="381"/>
    </location>
</feature>
<name>A0ABR4NZL6_9SACH</name>
<dbReference type="EMBL" id="JBEVYD010000003">
    <property type="protein sequence ID" value="KAL3234619.1"/>
    <property type="molecule type" value="Genomic_DNA"/>
</dbReference>
<evidence type="ECO:0000256" key="1">
    <source>
        <dbReference type="SAM" id="Coils"/>
    </source>
</evidence>
<organism evidence="3 4">
    <name type="scientific">Nakaseomyces bracarensis</name>
    <dbReference type="NCBI Taxonomy" id="273131"/>
    <lineage>
        <taxon>Eukaryota</taxon>
        <taxon>Fungi</taxon>
        <taxon>Dikarya</taxon>
        <taxon>Ascomycota</taxon>
        <taxon>Saccharomycotina</taxon>
        <taxon>Saccharomycetes</taxon>
        <taxon>Saccharomycetales</taxon>
        <taxon>Saccharomycetaceae</taxon>
        <taxon>Nakaseomyces</taxon>
    </lineage>
</organism>
<comment type="caution">
    <text evidence="3">The sequence shown here is derived from an EMBL/GenBank/DDBJ whole genome shotgun (WGS) entry which is preliminary data.</text>
</comment>
<gene>
    <name evidence="3" type="ORF">RNJ44_03381</name>
</gene>
<keyword evidence="1" id="KW-0175">Coiled coil</keyword>
<proteinExistence type="predicted"/>
<evidence type="ECO:0000313" key="4">
    <source>
        <dbReference type="Proteomes" id="UP001623330"/>
    </source>
</evidence>
<evidence type="ECO:0000313" key="3">
    <source>
        <dbReference type="EMBL" id="KAL3234619.1"/>
    </source>
</evidence>
<protein>
    <submittedName>
        <fullName evidence="3">Protein PEA2</fullName>
    </submittedName>
</protein>
<evidence type="ECO:0000256" key="2">
    <source>
        <dbReference type="SAM" id="MobiDB-lite"/>
    </source>
</evidence>
<dbReference type="Proteomes" id="UP001623330">
    <property type="component" value="Unassembled WGS sequence"/>
</dbReference>
<sequence length="453" mass="51828">MIDSKYDMDLLRRANPVLFSPQRYDEYPLGYDDLMQYLSTKDITSSSDPQHNRPYTYIDSLDFLLYGQGDGDLDIDLDKKLACEYALYYVQSKKKSKRNKRRSMLGSKLYLDELLNNGGTQTRDWYEAMVSVLESVSITELEPELLLKLDRLTQQHNQGNGRSGSNHHHNNQLTTHNISVFNRPDFGRNGVRNSGLELLKDSNLSHSEVFSGKTLNESDESMDDETNEVIQDLTSYLISNSIKRGIKVKPTNLDNPVQFLKNAIDEILNTRGTESPALDRSSNIDMEHSASPVNNADAIDTQELETALKDLQLAHSFLTKQFEHSRAEQSQTIGKLTKTNRELQDKLLKYHSKISKLEDKLRESETKKRALEDEISKSNAENNLSISSPIIAPELFTPASPSSPGSNNSHSITVMRNEFKRMIIETQKKYEKELSEEREKRQRLELELDELKD</sequence>